<dbReference type="EMBL" id="JABXWD010000146">
    <property type="protein sequence ID" value="MBV6341753.1"/>
    <property type="molecule type" value="Genomic_DNA"/>
</dbReference>
<name>A0ABS6S038_9BACT</name>
<comment type="caution">
    <text evidence="1">The sequence shown here is derived from an EMBL/GenBank/DDBJ whole genome shotgun (WGS) entry which is preliminary data.</text>
</comment>
<gene>
    <name evidence="1" type="ORF">HWQ67_09155</name>
</gene>
<protein>
    <recommendedName>
        <fullName evidence="3">Secreted protein</fullName>
    </recommendedName>
</protein>
<dbReference type="RefSeq" id="WP_218252382.1">
    <property type="nucleotide sequence ID" value="NZ_JABXWD010000146.1"/>
</dbReference>
<sequence>MPFHHTFLAYRPIFIRIIVLPVEVEHLSANVAGEGYGDCGVWYAWF</sequence>
<reference evidence="1 2" key="1">
    <citation type="journal article" date="2020" name="J Geophys Res Biogeosci">
        <title>Magnetotaxis as an Adaptation to Enable Bacterial Shuttling of Microbial Sulfur and Sulfur Cycling Across Aquatic Oxic#Anoxic Interfaces.</title>
        <authorList>
            <person name="Li J."/>
            <person name="Liu P."/>
            <person name="Wang J."/>
            <person name="Roberts A.P."/>
            <person name="Pan Y."/>
        </authorList>
    </citation>
    <scope>NUCLEOTIDE SEQUENCE [LARGE SCALE GENOMIC DNA]</scope>
    <source>
        <strain evidence="1 2">MYR-1_YQ</strain>
    </source>
</reference>
<keyword evidence="2" id="KW-1185">Reference proteome</keyword>
<evidence type="ECO:0000313" key="1">
    <source>
        <dbReference type="EMBL" id="MBV6341753.1"/>
    </source>
</evidence>
<organism evidence="1 2">
    <name type="scientific">Candidatus Magnetobacterium casense</name>
    <dbReference type="NCBI Taxonomy" id="1455061"/>
    <lineage>
        <taxon>Bacteria</taxon>
        <taxon>Pseudomonadati</taxon>
        <taxon>Nitrospirota</taxon>
        <taxon>Thermodesulfovibrionia</taxon>
        <taxon>Thermodesulfovibrionales</taxon>
        <taxon>Candidatus Magnetobacteriaceae</taxon>
        <taxon>Candidatus Magnetobacterium</taxon>
    </lineage>
</organism>
<accession>A0ABS6S038</accession>
<evidence type="ECO:0008006" key="3">
    <source>
        <dbReference type="Google" id="ProtNLM"/>
    </source>
</evidence>
<dbReference type="Proteomes" id="UP001196980">
    <property type="component" value="Unassembled WGS sequence"/>
</dbReference>
<evidence type="ECO:0000313" key="2">
    <source>
        <dbReference type="Proteomes" id="UP001196980"/>
    </source>
</evidence>
<proteinExistence type="predicted"/>